<evidence type="ECO:0000313" key="3">
    <source>
        <dbReference type="EMBL" id="KAK9292139.1"/>
    </source>
</evidence>
<organism evidence="3 4">
    <name type="scientific">Liquidambar formosana</name>
    <name type="common">Formosan gum</name>
    <dbReference type="NCBI Taxonomy" id="63359"/>
    <lineage>
        <taxon>Eukaryota</taxon>
        <taxon>Viridiplantae</taxon>
        <taxon>Streptophyta</taxon>
        <taxon>Embryophyta</taxon>
        <taxon>Tracheophyta</taxon>
        <taxon>Spermatophyta</taxon>
        <taxon>Magnoliopsida</taxon>
        <taxon>eudicotyledons</taxon>
        <taxon>Gunneridae</taxon>
        <taxon>Pentapetalae</taxon>
        <taxon>Saxifragales</taxon>
        <taxon>Altingiaceae</taxon>
        <taxon>Liquidambar</taxon>
    </lineage>
</organism>
<accession>A0AAP0SAU0</accession>
<sequence length="770" mass="87756">MSTIRNGADISVGTGTRSLSEISEQATIRVSIDLVSAARRHVGFLRTVAESQCLPHKSTLLEAIRRYDELWMPLICDLTVGSTPPMVLPPLDIEWVWYCHTLNPVMYKQYCESRFSKIIGKPAIFDEENAEYALMRCREIWNRRYPSETFENESDADVKDPVFVNEDLLHEVSKQRPLYLKFSEPHMSEVVYLIAARQRYKGFLYILQRLTDGCSRLVPTSDILLMWLTHQSYPTVYAGDVKEMEAEMGKVVGVWETVKDAEIEETKKLWERVFDLPYEKAGGGLDMDLERVASVNPPVYWEVSDTDVNNRYKSMVPRFLLEVCVFVRLNSQMKAMQKDKKSGFLRLRVVRCHRELKINKPISNFPLDSWKKAWHLYCEFGTRGVLLEHRSPGGRCFKGSSLQDSIAFLWNDLLRAASLTLGREVDQQVRVVASITPPVQAPYLLKCVPDRVTDDSGAMISDVILRMNGYRPQEGRWLSRTVLDHAGRECFVVRIRVGGGFWRRGGETPSVVQWEDRVMEIREGSWSYVAGSIGKAPEKVVGTAIPKEPSEQWKAMWYFSTGDELMIRWESSSAISGLSFQLKNLSFPDSSVTLLKGRKMQYEVKKISSESKNEECQNKEVEEKGEDEEEEGFVTLVRFTEEDPNGRATALLNWKLLVVEVLPQEDAVLVLLLCISILRSVSEMIKEDVGSLLIRRRLKEAKLGARDWGSVILHPSSCSPSISSPYLQPWYWNAEAVLVSDGADHITRQPAFSYSPAEGGDKLYKRGIIP</sequence>
<evidence type="ECO:0000259" key="2">
    <source>
        <dbReference type="Pfam" id="PF25335"/>
    </source>
</evidence>
<dbReference type="InterPro" id="IPR057518">
    <property type="entry name" value="GRDP_C"/>
</dbReference>
<evidence type="ECO:0000313" key="4">
    <source>
        <dbReference type="Proteomes" id="UP001415857"/>
    </source>
</evidence>
<proteinExistence type="predicted"/>
<evidence type="ECO:0000256" key="1">
    <source>
        <dbReference type="SAM" id="Coils"/>
    </source>
</evidence>
<dbReference type="PANTHER" id="PTHR34365">
    <property type="entry name" value="ENOLASE (DUF1399)"/>
    <property type="match status" value="1"/>
</dbReference>
<protein>
    <recommendedName>
        <fullName evidence="2">GRPD C-terminal domain-containing protein</fullName>
    </recommendedName>
</protein>
<dbReference type="Pfam" id="PF07173">
    <property type="entry name" value="GRDP-like"/>
    <property type="match status" value="1"/>
</dbReference>
<dbReference type="PANTHER" id="PTHR34365:SF2">
    <property type="entry name" value="ENOLASE (DUF1399)"/>
    <property type="match status" value="1"/>
</dbReference>
<feature type="coiled-coil region" evidence="1">
    <location>
        <begin position="604"/>
        <end position="631"/>
    </location>
</feature>
<feature type="domain" description="GRPD C-terminal" evidence="2">
    <location>
        <begin position="482"/>
        <end position="661"/>
    </location>
</feature>
<dbReference type="AlphaFoldDB" id="A0AAP0SAU0"/>
<dbReference type="Proteomes" id="UP001415857">
    <property type="component" value="Unassembled WGS sequence"/>
</dbReference>
<gene>
    <name evidence="3" type="ORF">L1049_020098</name>
</gene>
<reference evidence="3 4" key="1">
    <citation type="journal article" date="2024" name="Plant J.">
        <title>Genome sequences and population genomics reveal climatic adaptation and genomic divergence between two closely related sweetgum species.</title>
        <authorList>
            <person name="Xu W.Q."/>
            <person name="Ren C.Q."/>
            <person name="Zhang X.Y."/>
            <person name="Comes H.P."/>
            <person name="Liu X.H."/>
            <person name="Li Y.G."/>
            <person name="Kettle C.J."/>
            <person name="Jalonen R."/>
            <person name="Gaisberger H."/>
            <person name="Ma Y.Z."/>
            <person name="Qiu Y.X."/>
        </authorList>
    </citation>
    <scope>NUCLEOTIDE SEQUENCE [LARGE SCALE GENOMIC DNA]</scope>
    <source>
        <strain evidence="3">Hangzhou</strain>
    </source>
</reference>
<name>A0AAP0SAU0_LIQFO</name>
<dbReference type="InterPro" id="IPR009836">
    <property type="entry name" value="GRDP-like"/>
</dbReference>
<dbReference type="EMBL" id="JBBPBK010000001">
    <property type="protein sequence ID" value="KAK9292139.1"/>
    <property type="molecule type" value="Genomic_DNA"/>
</dbReference>
<dbReference type="Pfam" id="PF25335">
    <property type="entry name" value="GRDP_C"/>
    <property type="match status" value="1"/>
</dbReference>
<comment type="caution">
    <text evidence="3">The sequence shown here is derived from an EMBL/GenBank/DDBJ whole genome shotgun (WGS) entry which is preliminary data.</text>
</comment>
<keyword evidence="1" id="KW-0175">Coiled coil</keyword>
<keyword evidence="4" id="KW-1185">Reference proteome</keyword>